<evidence type="ECO:0000256" key="16">
    <source>
        <dbReference type="ARBA" id="ARBA00057299"/>
    </source>
</evidence>
<dbReference type="SUPFAM" id="SSF54897">
    <property type="entry name" value="Protease propeptides/inhibitors"/>
    <property type="match status" value="1"/>
</dbReference>
<dbReference type="GO" id="GO:0008270">
    <property type="term" value="F:zinc ion binding"/>
    <property type="evidence" value="ECO:0007669"/>
    <property type="project" value="InterPro"/>
</dbReference>
<keyword evidence="9" id="KW-0732">Signal</keyword>
<dbReference type="PROSITE" id="PS52035">
    <property type="entry name" value="PEPTIDASE_M14"/>
    <property type="match status" value="1"/>
</dbReference>
<gene>
    <name evidence="19" type="ORF">P5673_030157</name>
</gene>
<evidence type="ECO:0000256" key="8">
    <source>
        <dbReference type="ARBA" id="ARBA00022723"/>
    </source>
</evidence>
<keyword evidence="14" id="KW-0865">Zymogen</keyword>
<keyword evidence="13" id="KW-0482">Metalloprotease</keyword>
<evidence type="ECO:0000259" key="18">
    <source>
        <dbReference type="PROSITE" id="PS52035"/>
    </source>
</evidence>
<evidence type="ECO:0000256" key="11">
    <source>
        <dbReference type="ARBA" id="ARBA00022833"/>
    </source>
</evidence>
<dbReference type="FunFam" id="3.40.630.10:FF:000040">
    <property type="entry name" value="zinc carboxypeptidase"/>
    <property type="match status" value="1"/>
</dbReference>
<dbReference type="Pfam" id="PF00246">
    <property type="entry name" value="Peptidase_M14"/>
    <property type="match status" value="1"/>
</dbReference>
<dbReference type="GO" id="GO:0004181">
    <property type="term" value="F:metallocarboxypeptidase activity"/>
    <property type="evidence" value="ECO:0007669"/>
    <property type="project" value="InterPro"/>
</dbReference>
<dbReference type="Gene3D" id="3.40.630.10">
    <property type="entry name" value="Zn peptidases"/>
    <property type="match status" value="1"/>
</dbReference>
<evidence type="ECO:0000256" key="14">
    <source>
        <dbReference type="ARBA" id="ARBA00023145"/>
    </source>
</evidence>
<keyword evidence="8" id="KW-0479">Metal-binding</keyword>
<keyword evidence="7" id="KW-0645">Protease</keyword>
<feature type="active site" description="Proton donor/acceptor" evidence="17">
    <location>
        <position position="363"/>
    </location>
</feature>
<comment type="similarity">
    <text evidence="4 17">Belongs to the peptidase M14 family.</text>
</comment>
<feature type="non-terminal residue" evidence="19">
    <location>
        <position position="1"/>
    </location>
</feature>
<dbReference type="PROSITE" id="PS00132">
    <property type="entry name" value="CARBOXYPEPT_ZN_1"/>
    <property type="match status" value="1"/>
</dbReference>
<proteinExistence type="inferred from homology"/>
<organism evidence="19 20">
    <name type="scientific">Acropora cervicornis</name>
    <name type="common">Staghorn coral</name>
    <dbReference type="NCBI Taxonomy" id="6130"/>
    <lineage>
        <taxon>Eukaryota</taxon>
        <taxon>Metazoa</taxon>
        <taxon>Cnidaria</taxon>
        <taxon>Anthozoa</taxon>
        <taxon>Hexacorallia</taxon>
        <taxon>Scleractinia</taxon>
        <taxon>Astrocoeniina</taxon>
        <taxon>Acroporidae</taxon>
        <taxon>Acropora</taxon>
    </lineage>
</organism>
<dbReference type="InterPro" id="IPR000834">
    <property type="entry name" value="Peptidase_M14"/>
</dbReference>
<dbReference type="InterPro" id="IPR003146">
    <property type="entry name" value="M14A_act_pep"/>
</dbReference>
<comment type="subcellular location">
    <subcellularLocation>
        <location evidence="3">Secreted</location>
    </subcellularLocation>
</comment>
<keyword evidence="10" id="KW-0378">Hydrolase</keyword>
<evidence type="ECO:0000256" key="12">
    <source>
        <dbReference type="ARBA" id="ARBA00023026"/>
    </source>
</evidence>
<reference evidence="19" key="2">
    <citation type="journal article" date="2023" name="Science">
        <title>Genomic signatures of disease resistance in endangered staghorn corals.</title>
        <authorList>
            <person name="Vollmer S.V."/>
            <person name="Selwyn J.D."/>
            <person name="Despard B.A."/>
            <person name="Roesel C.L."/>
        </authorList>
    </citation>
    <scope>NUCLEOTIDE SEQUENCE</scope>
    <source>
        <strain evidence="19">K2</strain>
    </source>
</reference>
<evidence type="ECO:0000313" key="20">
    <source>
        <dbReference type="Proteomes" id="UP001249851"/>
    </source>
</evidence>
<dbReference type="AlphaFoldDB" id="A0AAD9UTE7"/>
<evidence type="ECO:0000256" key="9">
    <source>
        <dbReference type="ARBA" id="ARBA00022729"/>
    </source>
</evidence>
<accession>A0AAD9UTE7</accession>
<dbReference type="GO" id="GO:0006508">
    <property type="term" value="P:proteolysis"/>
    <property type="evidence" value="ECO:0007669"/>
    <property type="project" value="UniProtKB-KW"/>
</dbReference>
<comment type="function">
    <text evidence="2">Extracellular metalloprotease that contributes to pathogenicity.</text>
</comment>
<name>A0AAD9UTE7_ACRCE</name>
<sequence length="403" mass="46131">RKVLNVNIIGFFSSFSAVSNRNDFTNRCQRQSEALLGAEMWQPPTRPGSSVDMTVSADNFSKLKNLLNDYGIGFKVQITDIQSLINRQNDESNRSLSWHKSYHTLKEIVIEMKRINQTTKLVNMKSIGKSFERRDLYIMQIQANNQTNKPLVFMNCGIHAREWVSPATCMYVVDQLVSLYGKDSNVTSLLNMVDVTILPVLNADGYEYTWSTDRLWRKNRSPNRGSKCVGTDLNRNWQFKWGGLRASKDPCAVDYRGPAAMSEKEVKFLNGFLNSEAKRLVGYLDVHSYSQFWMIPWGSDMRNVADYDELIRISRKIVESIKSAGFNTTYDFGAPSHLLYLCTGTLQDYVYGTLKVKYSFAIELRDKGLFGFLLPPHYIEPTAKELFEGLKTLIGEMKLDKQV</sequence>
<keyword evidence="5" id="KW-0964">Secreted</keyword>
<evidence type="ECO:0000256" key="15">
    <source>
        <dbReference type="ARBA" id="ARBA00023157"/>
    </source>
</evidence>
<evidence type="ECO:0000256" key="5">
    <source>
        <dbReference type="ARBA" id="ARBA00022525"/>
    </source>
</evidence>
<keyword evidence="20" id="KW-1185">Reference proteome</keyword>
<keyword evidence="12" id="KW-0843">Virulence</keyword>
<evidence type="ECO:0000256" key="3">
    <source>
        <dbReference type="ARBA" id="ARBA00004613"/>
    </source>
</evidence>
<keyword evidence="6 19" id="KW-0121">Carboxypeptidase</keyword>
<dbReference type="SMART" id="SM00631">
    <property type="entry name" value="Zn_pept"/>
    <property type="match status" value="1"/>
</dbReference>
<dbReference type="PANTHER" id="PTHR11705:SF143">
    <property type="entry name" value="SLL0236 PROTEIN"/>
    <property type="match status" value="1"/>
</dbReference>
<evidence type="ECO:0000256" key="1">
    <source>
        <dbReference type="ARBA" id="ARBA00001947"/>
    </source>
</evidence>
<keyword evidence="11" id="KW-0862">Zinc</keyword>
<dbReference type="InterPro" id="IPR036990">
    <property type="entry name" value="M14A-like_propep"/>
</dbReference>
<dbReference type="CDD" id="cd03860">
    <property type="entry name" value="M14_CP_A-B_like"/>
    <property type="match status" value="1"/>
</dbReference>
<evidence type="ECO:0000256" key="10">
    <source>
        <dbReference type="ARBA" id="ARBA00022801"/>
    </source>
</evidence>
<dbReference type="Proteomes" id="UP001249851">
    <property type="component" value="Unassembled WGS sequence"/>
</dbReference>
<evidence type="ECO:0000256" key="6">
    <source>
        <dbReference type="ARBA" id="ARBA00022645"/>
    </source>
</evidence>
<keyword evidence="15" id="KW-1015">Disulfide bond</keyword>
<evidence type="ECO:0000256" key="13">
    <source>
        <dbReference type="ARBA" id="ARBA00023049"/>
    </source>
</evidence>
<dbReference type="PRINTS" id="PR00765">
    <property type="entry name" value="CRBOXYPTASEA"/>
</dbReference>
<reference evidence="19" key="1">
    <citation type="journal article" date="2023" name="G3 (Bethesda)">
        <title>Whole genome assembly and annotation of the endangered Caribbean coral Acropora cervicornis.</title>
        <authorList>
            <person name="Selwyn J.D."/>
            <person name="Vollmer S.V."/>
        </authorList>
    </citation>
    <scope>NUCLEOTIDE SEQUENCE</scope>
    <source>
        <strain evidence="19">K2</strain>
    </source>
</reference>
<dbReference type="Pfam" id="PF02244">
    <property type="entry name" value="Propep_M14"/>
    <property type="match status" value="1"/>
</dbReference>
<dbReference type="GO" id="GO:0005615">
    <property type="term" value="C:extracellular space"/>
    <property type="evidence" value="ECO:0007669"/>
    <property type="project" value="TreeGrafter"/>
</dbReference>
<dbReference type="InterPro" id="IPR057246">
    <property type="entry name" value="CARBOXYPEPT_ZN_1"/>
</dbReference>
<feature type="domain" description="Peptidase M14" evidence="18">
    <location>
        <begin position="101"/>
        <end position="397"/>
    </location>
</feature>
<evidence type="ECO:0000256" key="17">
    <source>
        <dbReference type="PROSITE-ProRule" id="PRU01379"/>
    </source>
</evidence>
<evidence type="ECO:0000256" key="7">
    <source>
        <dbReference type="ARBA" id="ARBA00022670"/>
    </source>
</evidence>
<evidence type="ECO:0000313" key="19">
    <source>
        <dbReference type="EMBL" id="KAK2549334.1"/>
    </source>
</evidence>
<dbReference type="EMBL" id="JARQWQ010000127">
    <property type="protein sequence ID" value="KAK2549334.1"/>
    <property type="molecule type" value="Genomic_DNA"/>
</dbReference>
<comment type="cofactor">
    <cofactor evidence="1">
        <name>Zn(2+)</name>
        <dbReference type="ChEBI" id="CHEBI:29105"/>
    </cofactor>
</comment>
<protein>
    <submittedName>
        <fullName evidence="19">Carboxypeptidase A2</fullName>
    </submittedName>
</protein>
<comment type="function">
    <text evidence="16">Involved in the digestion of the blood meal.</text>
</comment>
<dbReference type="SUPFAM" id="SSF53187">
    <property type="entry name" value="Zn-dependent exopeptidases"/>
    <property type="match status" value="1"/>
</dbReference>
<dbReference type="PANTHER" id="PTHR11705">
    <property type="entry name" value="PROTEASE FAMILY M14 CARBOXYPEPTIDASE A,B"/>
    <property type="match status" value="1"/>
</dbReference>
<evidence type="ECO:0000256" key="2">
    <source>
        <dbReference type="ARBA" id="ARBA00003091"/>
    </source>
</evidence>
<comment type="caution">
    <text evidence="19">The sequence shown here is derived from an EMBL/GenBank/DDBJ whole genome shotgun (WGS) entry which is preliminary data.</text>
</comment>
<dbReference type="Gene3D" id="3.30.70.340">
    <property type="entry name" value="Metallocarboxypeptidase-like"/>
    <property type="match status" value="1"/>
</dbReference>
<evidence type="ECO:0000256" key="4">
    <source>
        <dbReference type="ARBA" id="ARBA00005988"/>
    </source>
</evidence>